<sequence length="267" mass="30101">MSISHDPLASEAVSWLQKEIQSTIKCRLDQKGEKNYWREALVGIANADDPLFLKLREVVGPEHSIPQDLLPEARSVIVFFLPFQKTLGRENDQSTPFAARSWAESYVTTNRLIQDISMYLKSFLEKEGHETVITPATHNFDTEKLISGWSHKHIGYIAGLGTFGYHNLLITSSGCCGRLGSLVTSMSLPSTKRPDREWCLVKAGRNCFACVAKCKYDALHKTHYDRHACYEQCLRNDAHYDDLPLVDVCGKCACEVPCSYQIPTRLS</sequence>
<reference evidence="1" key="1">
    <citation type="submission" date="2022-12" db="EMBL/GenBank/DDBJ databases">
        <title>Reference genome sequencing for broad-spectrum identification of bacterial and archaeal isolates by mass spectrometry.</title>
        <authorList>
            <person name="Sekiguchi Y."/>
            <person name="Tourlousse D.M."/>
        </authorList>
    </citation>
    <scope>NUCLEOTIDE SEQUENCE</scope>
    <source>
        <strain evidence="1">ASRB1</strain>
    </source>
</reference>
<proteinExistence type="predicted"/>
<evidence type="ECO:0000313" key="1">
    <source>
        <dbReference type="EMBL" id="GLI36037.1"/>
    </source>
</evidence>
<dbReference type="Proteomes" id="UP001144372">
    <property type="component" value="Unassembled WGS sequence"/>
</dbReference>
<gene>
    <name evidence="1" type="ORF">DAMNIGENAA_34700</name>
</gene>
<protein>
    <submittedName>
        <fullName evidence="1">(Fe-S)-binding protein</fullName>
    </submittedName>
</protein>
<keyword evidence="2" id="KW-1185">Reference proteome</keyword>
<organism evidence="1 2">
    <name type="scientific">Desulforhabdus amnigena</name>
    <dbReference type="NCBI Taxonomy" id="40218"/>
    <lineage>
        <taxon>Bacteria</taxon>
        <taxon>Pseudomonadati</taxon>
        <taxon>Thermodesulfobacteriota</taxon>
        <taxon>Syntrophobacteria</taxon>
        <taxon>Syntrophobacterales</taxon>
        <taxon>Syntrophobacteraceae</taxon>
        <taxon>Desulforhabdus</taxon>
    </lineage>
</organism>
<dbReference type="PANTHER" id="PTHR42827">
    <property type="entry name" value="IRON-SULFUR CLUSTER-BINDING PROTEIN-RELATED"/>
    <property type="match status" value="1"/>
</dbReference>
<dbReference type="PANTHER" id="PTHR42827:SF1">
    <property type="entry name" value="IRON-SULFUR CLUSTER-BINDING PROTEIN"/>
    <property type="match status" value="1"/>
</dbReference>
<comment type="caution">
    <text evidence="1">The sequence shown here is derived from an EMBL/GenBank/DDBJ whole genome shotgun (WGS) entry which is preliminary data.</text>
</comment>
<accession>A0A9W6FWB8</accession>
<dbReference type="EMBL" id="BSDR01000001">
    <property type="protein sequence ID" value="GLI36037.1"/>
    <property type="molecule type" value="Genomic_DNA"/>
</dbReference>
<evidence type="ECO:0000313" key="2">
    <source>
        <dbReference type="Proteomes" id="UP001144372"/>
    </source>
</evidence>
<dbReference type="AlphaFoldDB" id="A0A9W6FWB8"/>
<name>A0A9W6FWB8_9BACT</name>
<dbReference type="RefSeq" id="WP_281796196.1">
    <property type="nucleotide sequence ID" value="NZ_BSDR01000001.1"/>
</dbReference>